<evidence type="ECO:0000313" key="3">
    <source>
        <dbReference type="Proteomes" id="UP000321393"/>
    </source>
</evidence>
<sequence>MVETESCVNQRVLIAPKEETNPQRHSLFKTRCTINGKVCDEIIDSGSSENVVAKKLVTALNLKVEPHPNPYKIGWVKKGGETTINEICTVPLSIGNGYKDQIGREQDLLGLIIVDKSNEEQLEIKESRLQQLFEEFPHLKKEPQGLPPLRDIQHQIDLVPGASLPNLAHYKMSLHEYQILHEHIEELLEIGHIKPSLSPFAVSALLTPKKDGSWRMCIDSRAINHITMKYRFPIPRVGDLLDQLVDACGMGIGAVLSRKGHSIEYFSEKLSSSRQSWSTYEHELYALVRALKFSKMSHFIACKKTNDAIYIANLFFREVVRIHRVPKSIVSDRDVKFLSHFWRTLWKKFDTTLNYNTIAHPQTDGQTEVTNRTLGNLIRCLSGTKPKQWDLALAQAEFAFNNMKNRSTGECPFKIVYTKQPRLTLDLTSLPTTVNLDKEAERMIGDIEKLHKEVYDHLVQTTYSYKKSADKKRRQAEFSKGDLVMIHLRKNRFPTGTYNKLKDKQIRPFPILEKYGDNAFKIGLPLDIHIHPVFNVADLKPYHAPDSFRLAD</sequence>
<dbReference type="Pfam" id="PF17919">
    <property type="entry name" value="RT_RNaseH_2"/>
    <property type="match status" value="1"/>
</dbReference>
<dbReference type="Gene3D" id="3.30.70.270">
    <property type="match status" value="1"/>
</dbReference>
<dbReference type="Gene3D" id="3.10.10.10">
    <property type="entry name" value="HIV Type 1 Reverse Transcriptase, subunit A, domain 1"/>
    <property type="match status" value="1"/>
</dbReference>
<dbReference type="OrthoDB" id="1609343at2759"/>
<dbReference type="InterPro" id="IPR001584">
    <property type="entry name" value="Integrase_cat-core"/>
</dbReference>
<gene>
    <name evidence="2" type="ORF">E6C27_scaffold437G00380</name>
</gene>
<accession>A0A5A7UHK1</accession>
<dbReference type="PANTHER" id="PTHR35046">
    <property type="entry name" value="ZINC KNUCKLE (CCHC-TYPE) FAMILY PROTEIN"/>
    <property type="match status" value="1"/>
</dbReference>
<dbReference type="Proteomes" id="UP000321393">
    <property type="component" value="Unassembled WGS sequence"/>
</dbReference>
<dbReference type="InterPro" id="IPR036397">
    <property type="entry name" value="RNaseH_sf"/>
</dbReference>
<dbReference type="InterPro" id="IPR043128">
    <property type="entry name" value="Rev_trsase/Diguanyl_cyclase"/>
</dbReference>
<protein>
    <submittedName>
        <fullName evidence="2">DNA/RNA polymerases superfamily protein</fullName>
    </submittedName>
</protein>
<dbReference type="InterPro" id="IPR056924">
    <property type="entry name" value="SH3_Tf2-1"/>
</dbReference>
<dbReference type="InterPro" id="IPR041577">
    <property type="entry name" value="RT_RNaseH_2"/>
</dbReference>
<dbReference type="AlphaFoldDB" id="A0A5A7UHK1"/>
<evidence type="ECO:0000313" key="2">
    <source>
        <dbReference type="EMBL" id="KAA0054760.1"/>
    </source>
</evidence>
<dbReference type="InterPro" id="IPR043502">
    <property type="entry name" value="DNA/RNA_pol_sf"/>
</dbReference>
<proteinExistence type="predicted"/>
<feature type="domain" description="Integrase catalytic" evidence="1">
    <location>
        <begin position="255"/>
        <end position="420"/>
    </location>
</feature>
<comment type="caution">
    <text evidence="2">The sequence shown here is derived from an EMBL/GenBank/DDBJ whole genome shotgun (WGS) entry which is preliminary data.</text>
</comment>
<evidence type="ECO:0000259" key="1">
    <source>
        <dbReference type="PROSITE" id="PS50994"/>
    </source>
</evidence>
<dbReference type="SUPFAM" id="SSF56672">
    <property type="entry name" value="DNA/RNA polymerases"/>
    <property type="match status" value="1"/>
</dbReference>
<dbReference type="PANTHER" id="PTHR35046:SF26">
    <property type="entry name" value="RNA-DIRECTED DNA POLYMERASE"/>
    <property type="match status" value="1"/>
</dbReference>
<dbReference type="InterPro" id="IPR021109">
    <property type="entry name" value="Peptidase_aspartic_dom_sf"/>
</dbReference>
<dbReference type="Pfam" id="PF24626">
    <property type="entry name" value="SH3_Tf2-1"/>
    <property type="match status" value="1"/>
</dbReference>
<dbReference type="PROSITE" id="PS50994">
    <property type="entry name" value="INTEGRASE"/>
    <property type="match status" value="1"/>
</dbReference>
<organism evidence="2 3">
    <name type="scientific">Cucumis melo var. makuwa</name>
    <name type="common">Oriental melon</name>
    <dbReference type="NCBI Taxonomy" id="1194695"/>
    <lineage>
        <taxon>Eukaryota</taxon>
        <taxon>Viridiplantae</taxon>
        <taxon>Streptophyta</taxon>
        <taxon>Embryophyta</taxon>
        <taxon>Tracheophyta</taxon>
        <taxon>Spermatophyta</taxon>
        <taxon>Magnoliopsida</taxon>
        <taxon>eudicotyledons</taxon>
        <taxon>Gunneridae</taxon>
        <taxon>Pentapetalae</taxon>
        <taxon>rosids</taxon>
        <taxon>fabids</taxon>
        <taxon>Cucurbitales</taxon>
        <taxon>Cucurbitaceae</taxon>
        <taxon>Benincaseae</taxon>
        <taxon>Cucumis</taxon>
    </lineage>
</organism>
<dbReference type="GO" id="GO:0015074">
    <property type="term" value="P:DNA integration"/>
    <property type="evidence" value="ECO:0007669"/>
    <property type="project" value="InterPro"/>
</dbReference>
<dbReference type="SUPFAM" id="SSF53098">
    <property type="entry name" value="Ribonuclease H-like"/>
    <property type="match status" value="1"/>
</dbReference>
<dbReference type="Gene3D" id="3.30.420.10">
    <property type="entry name" value="Ribonuclease H-like superfamily/Ribonuclease H"/>
    <property type="match status" value="1"/>
</dbReference>
<dbReference type="InterPro" id="IPR012337">
    <property type="entry name" value="RNaseH-like_sf"/>
</dbReference>
<dbReference type="GO" id="GO:0003676">
    <property type="term" value="F:nucleic acid binding"/>
    <property type="evidence" value="ECO:0007669"/>
    <property type="project" value="InterPro"/>
</dbReference>
<name>A0A5A7UHK1_CUCMM</name>
<dbReference type="CDD" id="cd00303">
    <property type="entry name" value="retropepsin_like"/>
    <property type="match status" value="1"/>
</dbReference>
<reference evidence="2 3" key="1">
    <citation type="submission" date="2019-08" db="EMBL/GenBank/DDBJ databases">
        <title>Draft genome sequences of two oriental melons (Cucumis melo L. var makuwa).</title>
        <authorList>
            <person name="Kwon S.-Y."/>
        </authorList>
    </citation>
    <scope>NUCLEOTIDE SEQUENCE [LARGE SCALE GENOMIC DNA]</scope>
    <source>
        <strain evidence="3">cv. SW 3</strain>
        <tissue evidence="2">Leaf</tissue>
    </source>
</reference>
<dbReference type="Gene3D" id="2.40.70.10">
    <property type="entry name" value="Acid Proteases"/>
    <property type="match status" value="1"/>
</dbReference>
<dbReference type="EMBL" id="SSTE01008669">
    <property type="protein sequence ID" value="KAA0054760.1"/>
    <property type="molecule type" value="Genomic_DNA"/>
</dbReference>